<evidence type="ECO:0000256" key="7">
    <source>
        <dbReference type="ARBA" id="ARBA00022989"/>
    </source>
</evidence>
<dbReference type="Pfam" id="PF04281">
    <property type="entry name" value="Tom22"/>
    <property type="match status" value="1"/>
</dbReference>
<evidence type="ECO:0000256" key="8">
    <source>
        <dbReference type="ARBA" id="ARBA00023010"/>
    </source>
</evidence>
<dbReference type="GO" id="GO:0005741">
    <property type="term" value="C:mitochondrial outer membrane"/>
    <property type="evidence" value="ECO:0007669"/>
    <property type="project" value="UniProtKB-SubCell"/>
</dbReference>
<dbReference type="InterPro" id="IPR005683">
    <property type="entry name" value="Tom22"/>
</dbReference>
<comment type="subcellular location">
    <subcellularLocation>
        <location evidence="1">Mitochondrion outer membrane</location>
        <topology evidence="1">Single-pass membrane protein</topology>
    </subcellularLocation>
</comment>
<reference evidence="14" key="1">
    <citation type="submission" date="2016-02" db="EMBL/GenBank/DDBJ databases">
        <title>Comparative genomics of biotechnologically important yeasts.</title>
        <authorList>
            <consortium name="DOE Joint Genome Institute"/>
            <person name="Riley R."/>
            <person name="Haridas S."/>
            <person name="Wolfe K.H."/>
            <person name="Lopes M.R."/>
            <person name="Hittinger C.T."/>
            <person name="Goker M."/>
            <person name="Salamov A."/>
            <person name="Wisecaver J."/>
            <person name="Long T.M."/>
            <person name="Aerts A.L."/>
            <person name="Barry K."/>
            <person name="Choi C."/>
            <person name="Clum A."/>
            <person name="Coughlan A.Y."/>
            <person name="Deshpande S."/>
            <person name="Douglass A.P."/>
            <person name="Hanson S.J."/>
            <person name="Klenk H.-P."/>
            <person name="Labutti K."/>
            <person name="Lapidus A."/>
            <person name="Lindquist E."/>
            <person name="Lipzen A."/>
            <person name="Meier-Kolthoff J.P."/>
            <person name="Ohm R.A."/>
            <person name="Otillar R.P."/>
            <person name="Pangilinan J."/>
            <person name="Peng Y."/>
            <person name="Rokas A."/>
            <person name="Rosa C.A."/>
            <person name="Scheuner C."/>
            <person name="Sibirny A.A."/>
            <person name="Slot J.C."/>
            <person name="Stielow J.B."/>
            <person name="Sun H."/>
            <person name="Kurtzman C.P."/>
            <person name="Blackwell M."/>
            <person name="Jeffries T.W."/>
            <person name="Grigoriev I.V."/>
        </authorList>
    </citation>
    <scope>NUCLEOTIDE SEQUENCE [LARGE SCALE GENOMIC DNA]</scope>
    <source>
        <strain evidence="14">NRRL Y-17796</strain>
    </source>
</reference>
<keyword evidence="7 12" id="KW-1133">Transmembrane helix</keyword>
<feature type="non-terminal residue" evidence="13">
    <location>
        <position position="85"/>
    </location>
</feature>
<feature type="transmembrane region" description="Helical" evidence="12">
    <location>
        <begin position="63"/>
        <end position="83"/>
    </location>
</feature>
<gene>
    <name evidence="13" type="ORF">CANCADRAFT_15295</name>
</gene>
<evidence type="ECO:0000256" key="6">
    <source>
        <dbReference type="ARBA" id="ARBA00022927"/>
    </source>
</evidence>
<dbReference type="PANTHER" id="PTHR12504">
    <property type="entry name" value="MITOCHONDRIAL IMPORT RECEPTOR SUBUNIT TOM22"/>
    <property type="match status" value="1"/>
</dbReference>
<keyword evidence="5" id="KW-1000">Mitochondrion outer membrane</keyword>
<evidence type="ECO:0000256" key="4">
    <source>
        <dbReference type="ARBA" id="ARBA00022692"/>
    </source>
</evidence>
<keyword evidence="10 12" id="KW-0472">Membrane</keyword>
<dbReference type="OrthoDB" id="10016939at2759"/>
<sequence>TSDVSDVSGYESEDDFDPESETLIDRLYALRDVIPPTQRSAIASACANAKDTTLFLGTKAGSLMWSITSSLLLVGVPYSLAVLGD</sequence>
<evidence type="ECO:0000313" key="13">
    <source>
        <dbReference type="EMBL" id="ODV91773.1"/>
    </source>
</evidence>
<dbReference type="GO" id="GO:0006886">
    <property type="term" value="P:intracellular protein transport"/>
    <property type="evidence" value="ECO:0007669"/>
    <property type="project" value="InterPro"/>
</dbReference>
<keyword evidence="6" id="KW-0653">Protein transport</keyword>
<dbReference type="EMBL" id="KV453841">
    <property type="protein sequence ID" value="ODV91773.1"/>
    <property type="molecule type" value="Genomic_DNA"/>
</dbReference>
<keyword evidence="14" id="KW-1185">Reference proteome</keyword>
<organism evidence="13 14">
    <name type="scientific">Tortispora caseinolytica NRRL Y-17796</name>
    <dbReference type="NCBI Taxonomy" id="767744"/>
    <lineage>
        <taxon>Eukaryota</taxon>
        <taxon>Fungi</taxon>
        <taxon>Dikarya</taxon>
        <taxon>Ascomycota</taxon>
        <taxon>Saccharomycotina</taxon>
        <taxon>Trigonopsidomycetes</taxon>
        <taxon>Trigonopsidales</taxon>
        <taxon>Trigonopsidaceae</taxon>
        <taxon>Tortispora</taxon>
    </lineage>
</organism>
<evidence type="ECO:0000256" key="10">
    <source>
        <dbReference type="ARBA" id="ARBA00023136"/>
    </source>
</evidence>
<dbReference type="PANTHER" id="PTHR12504:SF0">
    <property type="entry name" value="MITOCHONDRIAL IMPORT RECEPTOR SUBUNIT TOM22 HOMOLOG"/>
    <property type="match status" value="1"/>
</dbReference>
<keyword evidence="9" id="KW-0496">Mitochondrion</keyword>
<evidence type="ECO:0000256" key="2">
    <source>
        <dbReference type="ARBA" id="ARBA00009874"/>
    </source>
</evidence>
<evidence type="ECO:0000256" key="11">
    <source>
        <dbReference type="ARBA" id="ARBA00023170"/>
    </source>
</evidence>
<dbReference type="AlphaFoldDB" id="A0A1E4TJ63"/>
<evidence type="ECO:0000313" key="14">
    <source>
        <dbReference type="Proteomes" id="UP000095023"/>
    </source>
</evidence>
<dbReference type="Proteomes" id="UP000095023">
    <property type="component" value="Unassembled WGS sequence"/>
</dbReference>
<evidence type="ECO:0000256" key="9">
    <source>
        <dbReference type="ARBA" id="ARBA00023128"/>
    </source>
</evidence>
<evidence type="ECO:0000256" key="5">
    <source>
        <dbReference type="ARBA" id="ARBA00022787"/>
    </source>
</evidence>
<comment type="similarity">
    <text evidence="2">Belongs to the Tom22 family.</text>
</comment>
<keyword evidence="3" id="KW-0813">Transport</keyword>
<keyword evidence="8" id="KW-0811">Translocation</keyword>
<keyword evidence="4 12" id="KW-0812">Transmembrane</keyword>
<name>A0A1E4TJ63_9ASCO</name>
<evidence type="ECO:0000256" key="12">
    <source>
        <dbReference type="SAM" id="Phobius"/>
    </source>
</evidence>
<proteinExistence type="inferred from homology"/>
<keyword evidence="11" id="KW-0675">Receptor</keyword>
<evidence type="ECO:0000256" key="3">
    <source>
        <dbReference type="ARBA" id="ARBA00022448"/>
    </source>
</evidence>
<feature type="non-terminal residue" evidence="13">
    <location>
        <position position="1"/>
    </location>
</feature>
<dbReference type="CDD" id="cd22884">
    <property type="entry name" value="TOM22"/>
    <property type="match status" value="1"/>
</dbReference>
<evidence type="ECO:0000256" key="1">
    <source>
        <dbReference type="ARBA" id="ARBA00004572"/>
    </source>
</evidence>
<accession>A0A1E4TJ63</accession>
<protein>
    <submittedName>
        <fullName evidence="13">Uncharacterized protein</fullName>
    </submittedName>
</protein>